<evidence type="ECO:0000259" key="2">
    <source>
        <dbReference type="Pfam" id="PF00144"/>
    </source>
</evidence>
<dbReference type="InterPro" id="IPR012338">
    <property type="entry name" value="Beta-lactam/transpept-like"/>
</dbReference>
<gene>
    <name evidence="4" type="ORF">GCM10017083_40500</name>
</gene>
<feature type="domain" description="Peptidase S12 Pab87-related C-terminal" evidence="3">
    <location>
        <begin position="428"/>
        <end position="516"/>
    </location>
</feature>
<evidence type="ECO:0000256" key="1">
    <source>
        <dbReference type="SAM" id="SignalP"/>
    </source>
</evidence>
<dbReference type="GO" id="GO:0016787">
    <property type="term" value="F:hydrolase activity"/>
    <property type="evidence" value="ECO:0007669"/>
    <property type="project" value="UniProtKB-KW"/>
</dbReference>
<sequence length="532" mass="56789">MRSIRPGRTTCRLLFAALLLAASAPQAPAAEVAPTPPAFVPPLLTERQVARAVASLDGVVGGAMTRTGIPGVAVAVVYRDEIVYARGFGVREVGRPEPVDTDTVFPLASVSKPIASTVVAAVVGRGLIGWTDPIRTALPAQALSDPYVTANVTMADLLSHRSGLYTGAGDLLEDIGYGRAYILSRLDRQPLDAFRSSYNYSNYGYTLGAEAAASAAGKSWEDLAEDALFRPLGMTRSSFRYADYLAHGNRARIHVRRDGKWIAEFERDPDPQAPAGGASASIADLARYLRLQLGAGTVDGKELVDARALAATHAPHAIPGLPRTPLSRAGFYGLGWNVGYDDAGRLEISHAGAFFLGTSTYVGLIPGERLGIAVVTNGQPIGVPEGIARSFFDIAENGRPTVDWFGLFDRVFQAMYAAEQAPYDYAPRPADARPPLPLDAYAGHYDNDYYGPAVIAVDGGHLTMAMGPEAAPTTWRLSPYDGDTFTFEPVGENAVPTAGVSFRRAPSGAVSRLVVDFYDRNGLGTFERRLPR</sequence>
<dbReference type="AlphaFoldDB" id="A0A918XWD8"/>
<dbReference type="EMBL" id="BMZS01000010">
    <property type="protein sequence ID" value="GHD58083.1"/>
    <property type="molecule type" value="Genomic_DNA"/>
</dbReference>
<dbReference type="PANTHER" id="PTHR46825:SF15">
    <property type="entry name" value="BETA-LACTAMASE-RELATED DOMAIN-CONTAINING PROTEIN"/>
    <property type="match status" value="1"/>
</dbReference>
<proteinExistence type="predicted"/>
<comment type="caution">
    <text evidence="4">The sequence shown here is derived from an EMBL/GenBank/DDBJ whole genome shotgun (WGS) entry which is preliminary data.</text>
</comment>
<keyword evidence="1" id="KW-0732">Signal</keyword>
<evidence type="ECO:0000313" key="5">
    <source>
        <dbReference type="Proteomes" id="UP000630353"/>
    </source>
</evidence>
<reference evidence="4" key="2">
    <citation type="submission" date="2020-09" db="EMBL/GenBank/DDBJ databases">
        <authorList>
            <person name="Sun Q."/>
            <person name="Kim S."/>
        </authorList>
    </citation>
    <scope>NUCLEOTIDE SEQUENCE</scope>
    <source>
        <strain evidence="4">KCTC 42651</strain>
    </source>
</reference>
<dbReference type="Gene3D" id="3.40.710.10">
    <property type="entry name" value="DD-peptidase/beta-lactamase superfamily"/>
    <property type="match status" value="1"/>
</dbReference>
<reference evidence="4" key="1">
    <citation type="journal article" date="2014" name="Int. J. Syst. Evol. Microbiol.">
        <title>Complete genome sequence of Corynebacterium casei LMG S-19264T (=DSM 44701T), isolated from a smear-ripened cheese.</title>
        <authorList>
            <consortium name="US DOE Joint Genome Institute (JGI-PGF)"/>
            <person name="Walter F."/>
            <person name="Albersmeier A."/>
            <person name="Kalinowski J."/>
            <person name="Ruckert C."/>
        </authorList>
    </citation>
    <scope>NUCLEOTIDE SEQUENCE</scope>
    <source>
        <strain evidence="4">KCTC 42651</strain>
    </source>
</reference>
<dbReference type="InterPro" id="IPR050491">
    <property type="entry name" value="AmpC-like"/>
</dbReference>
<feature type="chain" id="PRO_5036927346" evidence="1">
    <location>
        <begin position="30"/>
        <end position="532"/>
    </location>
</feature>
<name>A0A918XWD8_9PROT</name>
<dbReference type="InterPro" id="IPR001466">
    <property type="entry name" value="Beta-lactam-related"/>
</dbReference>
<dbReference type="RefSeq" id="WP_189993027.1">
    <property type="nucleotide sequence ID" value="NZ_BMZS01000010.1"/>
</dbReference>
<dbReference type="PANTHER" id="PTHR46825">
    <property type="entry name" value="D-ALANYL-D-ALANINE-CARBOXYPEPTIDASE/ENDOPEPTIDASE AMPH"/>
    <property type="match status" value="1"/>
</dbReference>
<dbReference type="SUPFAM" id="SSF56601">
    <property type="entry name" value="beta-lactamase/transpeptidase-like"/>
    <property type="match status" value="1"/>
</dbReference>
<dbReference type="Pfam" id="PF00144">
    <property type="entry name" value="Beta-lactamase"/>
    <property type="match status" value="1"/>
</dbReference>
<organism evidence="4 5">
    <name type="scientific">Thalassobaculum fulvum</name>
    <dbReference type="NCBI Taxonomy" id="1633335"/>
    <lineage>
        <taxon>Bacteria</taxon>
        <taxon>Pseudomonadati</taxon>
        <taxon>Pseudomonadota</taxon>
        <taxon>Alphaproteobacteria</taxon>
        <taxon>Rhodospirillales</taxon>
        <taxon>Thalassobaculaceae</taxon>
        <taxon>Thalassobaculum</taxon>
    </lineage>
</organism>
<feature type="signal peptide" evidence="1">
    <location>
        <begin position="1"/>
        <end position="29"/>
    </location>
</feature>
<evidence type="ECO:0000313" key="4">
    <source>
        <dbReference type="EMBL" id="GHD58083.1"/>
    </source>
</evidence>
<dbReference type="Gene3D" id="2.40.128.600">
    <property type="match status" value="1"/>
</dbReference>
<protein>
    <submittedName>
        <fullName evidence="4">Serine hydrolase</fullName>
    </submittedName>
</protein>
<evidence type="ECO:0000259" key="3">
    <source>
        <dbReference type="Pfam" id="PF11954"/>
    </source>
</evidence>
<keyword evidence="5" id="KW-1185">Reference proteome</keyword>
<accession>A0A918XWD8</accession>
<dbReference type="InterPro" id="IPR021860">
    <property type="entry name" value="Peptidase_S12_Pab87-rel_C"/>
</dbReference>
<dbReference type="Proteomes" id="UP000630353">
    <property type="component" value="Unassembled WGS sequence"/>
</dbReference>
<dbReference type="Pfam" id="PF11954">
    <property type="entry name" value="DUF3471"/>
    <property type="match status" value="1"/>
</dbReference>
<feature type="domain" description="Beta-lactamase-related" evidence="2">
    <location>
        <begin position="57"/>
        <end position="380"/>
    </location>
</feature>
<keyword evidence="4" id="KW-0378">Hydrolase</keyword>